<reference evidence="2 3" key="1">
    <citation type="journal article" date="2014" name="Int. J. Syst. Evol. Microbiol.">
        <title>Complete genome sequence of Corynebacterium casei LMG S-19264T (=DSM 44701T), isolated from a smear-ripened cheese.</title>
        <authorList>
            <consortium name="US DOE Joint Genome Institute (JGI-PGF)"/>
            <person name="Walter F."/>
            <person name="Albersmeier A."/>
            <person name="Kalinowski J."/>
            <person name="Ruckert C."/>
        </authorList>
    </citation>
    <scope>NUCLEOTIDE SEQUENCE [LARGE SCALE GENOMIC DNA]</scope>
    <source>
        <strain evidence="2 3">CCM 8669</strain>
    </source>
</reference>
<dbReference type="AlphaFoldDB" id="A0A917MSK9"/>
<feature type="domain" description="GIY-YIG" evidence="1">
    <location>
        <begin position="25"/>
        <end position="97"/>
    </location>
</feature>
<dbReference type="SUPFAM" id="SSF52540">
    <property type="entry name" value="P-loop containing nucleoside triphosphate hydrolases"/>
    <property type="match status" value="2"/>
</dbReference>
<dbReference type="SMART" id="SM00382">
    <property type="entry name" value="AAA"/>
    <property type="match status" value="1"/>
</dbReference>
<dbReference type="EMBL" id="BMDC01000001">
    <property type="protein sequence ID" value="GGH58207.1"/>
    <property type="molecule type" value="Genomic_DNA"/>
</dbReference>
<dbReference type="Gene3D" id="3.40.50.300">
    <property type="entry name" value="P-loop containing nucleotide triphosphate hydrolases"/>
    <property type="match status" value="1"/>
</dbReference>
<dbReference type="InterPro" id="IPR027417">
    <property type="entry name" value="P-loop_NTPase"/>
</dbReference>
<dbReference type="InterPro" id="IPR035901">
    <property type="entry name" value="GIY-YIG_endonuc_sf"/>
</dbReference>
<dbReference type="InterPro" id="IPR003593">
    <property type="entry name" value="AAA+_ATPase"/>
</dbReference>
<keyword evidence="3" id="KW-1185">Reference proteome</keyword>
<dbReference type="RefSeq" id="WP_188358668.1">
    <property type="nucleotide sequence ID" value="NZ_BMDC01000001.1"/>
</dbReference>
<evidence type="ECO:0000259" key="1">
    <source>
        <dbReference type="PROSITE" id="PS50164"/>
    </source>
</evidence>
<proteinExistence type="predicted"/>
<sequence length="620" mass="72353">MYNISEYKFVPSAFPEYVLEGWLRHWPVVYLINNDKDVYIGETTSAIRRFNQHLRDPRKSKLKEFRVINDSKFNKSVTLDLESYLIDRFFADGKYSVLNRNRGMPQHDYYNKSLYISEFPKIFNELKDKGLFSKSLNEIENDDLFRLSPFKTLNADQLSASVEILKDILEARKLNSPECFVVSGDPGTGKTVIAIFLIKFLNDLSLAEYIDYDQMADEFASIISSETLDNMQNLKIGFVIPQKSLRETIKKVFRKVDGLSAEMVIDPFKVGESPEIFDLLIVDEAHRLGRRSNQSSAVNNRRFKENNIRLFGEDRYEFTQLDWIKDRSKIQILLIDKNQGIKNSDLSEEQLEKIISQAIIENKFHLLKSQMRINSPQEYINWISDVLSGKSPKIFNLGEYDFRFFDSINEMKNEIESREREFQLSRLLAGYAWDWNKKEKNNPNYYDIEIEDEYGIFKMKWNSKDSDWVHSINSKNEVGSIYTIQGYDLNYAGVIIGKDLRMDPDSKKVFYDKNEYKDKKAKEGNNKLNISFTNEDFLVKIKNIYKVLLTRGVHGTYVYVCDPVLRDFFKNNFQNLLESQSLYNGQSSDFSFPKILDVVGVRLGGNLPKCDLFSSALNHN</sequence>
<dbReference type="SMART" id="SM00465">
    <property type="entry name" value="GIYc"/>
    <property type="match status" value="1"/>
</dbReference>
<name>A0A917MSK9_9MICC</name>
<evidence type="ECO:0000313" key="2">
    <source>
        <dbReference type="EMBL" id="GGH58207.1"/>
    </source>
</evidence>
<protein>
    <submittedName>
        <fullName evidence="2">ATP/GTP-binding protein</fullName>
    </submittedName>
</protein>
<comment type="caution">
    <text evidence="2">The sequence shown here is derived from an EMBL/GenBank/DDBJ whole genome shotgun (WGS) entry which is preliminary data.</text>
</comment>
<gene>
    <name evidence="2" type="ORF">GCM10007359_04130</name>
</gene>
<dbReference type="InterPro" id="IPR000305">
    <property type="entry name" value="GIY-YIG_endonuc"/>
</dbReference>
<dbReference type="PROSITE" id="PS50164">
    <property type="entry name" value="GIY_YIG"/>
    <property type="match status" value="1"/>
</dbReference>
<organism evidence="2 3">
    <name type="scientific">Rothia aerolata</name>
    <dbReference type="NCBI Taxonomy" id="1812262"/>
    <lineage>
        <taxon>Bacteria</taxon>
        <taxon>Bacillati</taxon>
        <taxon>Actinomycetota</taxon>
        <taxon>Actinomycetes</taxon>
        <taxon>Micrococcales</taxon>
        <taxon>Micrococcaceae</taxon>
        <taxon>Rothia</taxon>
    </lineage>
</organism>
<dbReference type="Pfam" id="PF09848">
    <property type="entry name" value="SLFN-g3_helicase"/>
    <property type="match status" value="1"/>
</dbReference>
<dbReference type="CDD" id="cd10439">
    <property type="entry name" value="GIY-YIG_COG3410"/>
    <property type="match status" value="1"/>
</dbReference>
<dbReference type="SUPFAM" id="SSF82771">
    <property type="entry name" value="GIY-YIG endonuclease"/>
    <property type="match status" value="1"/>
</dbReference>
<evidence type="ECO:0000313" key="3">
    <source>
        <dbReference type="Proteomes" id="UP000600171"/>
    </source>
</evidence>
<dbReference type="Proteomes" id="UP000600171">
    <property type="component" value="Unassembled WGS sequence"/>
</dbReference>
<dbReference type="InterPro" id="IPR018647">
    <property type="entry name" value="SLFN_3-like_DNA/RNA_helicase"/>
</dbReference>
<accession>A0A917MSK9</accession>